<dbReference type="SMART" id="SM00355">
    <property type="entry name" value="ZnF_C2H2"/>
    <property type="match status" value="5"/>
</dbReference>
<feature type="compositionally biased region" description="Basic and acidic residues" evidence="10">
    <location>
        <begin position="95"/>
        <end position="104"/>
    </location>
</feature>
<evidence type="ECO:0000256" key="6">
    <source>
        <dbReference type="ARBA" id="ARBA00023015"/>
    </source>
</evidence>
<evidence type="ECO:0000256" key="10">
    <source>
        <dbReference type="SAM" id="MobiDB-lite"/>
    </source>
</evidence>
<keyword evidence="6" id="KW-0805">Transcription regulation</keyword>
<evidence type="ECO:0000256" key="8">
    <source>
        <dbReference type="ARBA" id="ARBA00023242"/>
    </source>
</evidence>
<dbReference type="GO" id="GO:0030182">
    <property type="term" value="P:neuron differentiation"/>
    <property type="evidence" value="ECO:0007669"/>
    <property type="project" value="TreeGrafter"/>
</dbReference>
<keyword evidence="7" id="KW-0804">Transcription</keyword>
<dbReference type="GO" id="GO:0008270">
    <property type="term" value="F:zinc ion binding"/>
    <property type="evidence" value="ECO:0007669"/>
    <property type="project" value="UniProtKB-KW"/>
</dbReference>
<evidence type="ECO:0000256" key="9">
    <source>
        <dbReference type="PROSITE-ProRule" id="PRU00042"/>
    </source>
</evidence>
<comment type="subcellular location">
    <subcellularLocation>
        <location evidence="1">Nucleus</location>
    </subcellularLocation>
</comment>
<evidence type="ECO:0000256" key="5">
    <source>
        <dbReference type="ARBA" id="ARBA00022833"/>
    </source>
</evidence>
<evidence type="ECO:0000256" key="4">
    <source>
        <dbReference type="ARBA" id="ARBA00022771"/>
    </source>
</evidence>
<accession>A0A1S3SQP4</accession>
<protein>
    <submittedName>
        <fullName evidence="13">Insulinoma-associated protein 2-like</fullName>
    </submittedName>
</protein>
<organism evidence="12 13">
    <name type="scientific">Salmo salar</name>
    <name type="common">Atlantic salmon</name>
    <dbReference type="NCBI Taxonomy" id="8030"/>
    <lineage>
        <taxon>Eukaryota</taxon>
        <taxon>Metazoa</taxon>
        <taxon>Chordata</taxon>
        <taxon>Craniata</taxon>
        <taxon>Vertebrata</taxon>
        <taxon>Euteleostomi</taxon>
        <taxon>Actinopterygii</taxon>
        <taxon>Neopterygii</taxon>
        <taxon>Teleostei</taxon>
        <taxon>Protacanthopterygii</taxon>
        <taxon>Salmoniformes</taxon>
        <taxon>Salmonidae</taxon>
        <taxon>Salmoninae</taxon>
        <taxon>Salmo</taxon>
    </lineage>
</organism>
<dbReference type="GO" id="GO:0000978">
    <property type="term" value="F:RNA polymerase II cis-regulatory region sequence-specific DNA binding"/>
    <property type="evidence" value="ECO:0007669"/>
    <property type="project" value="TreeGrafter"/>
</dbReference>
<keyword evidence="4 9" id="KW-0863">Zinc-finger</keyword>
<evidence type="ECO:0000313" key="13">
    <source>
        <dbReference type="RefSeq" id="XP_014066669.2"/>
    </source>
</evidence>
<feature type="region of interest" description="Disordered" evidence="10">
    <location>
        <begin position="1"/>
        <end position="42"/>
    </location>
</feature>
<dbReference type="GeneID" id="106611217"/>
<dbReference type="PROSITE" id="PS50157">
    <property type="entry name" value="ZINC_FINGER_C2H2_2"/>
    <property type="match status" value="3"/>
</dbReference>
<dbReference type="SUPFAM" id="SSF57667">
    <property type="entry name" value="beta-beta-alpha zinc fingers"/>
    <property type="match status" value="2"/>
</dbReference>
<reference evidence="13" key="1">
    <citation type="submission" date="2025-08" db="UniProtKB">
        <authorList>
            <consortium name="RefSeq"/>
        </authorList>
    </citation>
    <scope>IDENTIFICATION</scope>
</reference>
<dbReference type="PANTHER" id="PTHR15065">
    <property type="entry name" value="INSULINOMA-ASSOCIATED 1"/>
    <property type="match status" value="1"/>
</dbReference>
<feature type="compositionally biased region" description="Basic residues" evidence="10">
    <location>
        <begin position="1"/>
        <end position="12"/>
    </location>
</feature>
<dbReference type="GO" id="GO:0005634">
    <property type="term" value="C:nucleus"/>
    <property type="evidence" value="ECO:0007669"/>
    <property type="project" value="UniProtKB-SubCell"/>
</dbReference>
<feature type="compositionally biased region" description="Basic and acidic residues" evidence="10">
    <location>
        <begin position="299"/>
        <end position="315"/>
    </location>
</feature>
<feature type="region of interest" description="Disordered" evidence="10">
    <location>
        <begin position="86"/>
        <end position="112"/>
    </location>
</feature>
<dbReference type="GO" id="GO:0010564">
    <property type="term" value="P:regulation of cell cycle process"/>
    <property type="evidence" value="ECO:0007669"/>
    <property type="project" value="TreeGrafter"/>
</dbReference>
<dbReference type="AlphaFoldDB" id="A0A1S3SQP4"/>
<evidence type="ECO:0000259" key="11">
    <source>
        <dbReference type="PROSITE" id="PS50157"/>
    </source>
</evidence>
<evidence type="ECO:0000256" key="2">
    <source>
        <dbReference type="ARBA" id="ARBA00022723"/>
    </source>
</evidence>
<gene>
    <name evidence="13" type="primary">LOC106611217</name>
</gene>
<feature type="domain" description="C2H2-type" evidence="11">
    <location>
        <begin position="520"/>
        <end position="548"/>
    </location>
</feature>
<feature type="region of interest" description="Disordered" evidence="10">
    <location>
        <begin position="352"/>
        <end position="377"/>
    </location>
</feature>
<dbReference type="Gene3D" id="3.30.160.60">
    <property type="entry name" value="Classic Zinc Finger"/>
    <property type="match status" value="3"/>
</dbReference>
<feature type="domain" description="C2H2-type" evidence="11">
    <location>
        <begin position="271"/>
        <end position="293"/>
    </location>
</feature>
<dbReference type="KEGG" id="sasa:106611217"/>
<name>A0A1S3SQP4_SALSA</name>
<dbReference type="GO" id="GO:0017053">
    <property type="term" value="C:transcription repressor complex"/>
    <property type="evidence" value="ECO:0007669"/>
    <property type="project" value="TreeGrafter"/>
</dbReference>
<keyword evidence="5" id="KW-0862">Zinc</keyword>
<keyword evidence="8" id="KW-0539">Nucleus</keyword>
<dbReference type="InterPro" id="IPR036236">
    <property type="entry name" value="Znf_C2H2_sf"/>
</dbReference>
<dbReference type="RefSeq" id="XP_014066669.2">
    <property type="nucleotide sequence ID" value="XM_014211194.2"/>
</dbReference>
<dbReference type="Pfam" id="PF00096">
    <property type="entry name" value="zf-C2H2"/>
    <property type="match status" value="2"/>
</dbReference>
<proteinExistence type="predicted"/>
<dbReference type="PANTHER" id="PTHR15065:SF6">
    <property type="entry name" value="INSULINOMA-ASSOCIATED PROTEIN 2"/>
    <property type="match status" value="1"/>
</dbReference>
<dbReference type="InterPro" id="IPR013087">
    <property type="entry name" value="Znf_C2H2_type"/>
</dbReference>
<dbReference type="GO" id="GO:0001227">
    <property type="term" value="F:DNA-binding transcription repressor activity, RNA polymerase II-specific"/>
    <property type="evidence" value="ECO:0007669"/>
    <property type="project" value="TreeGrafter"/>
</dbReference>
<dbReference type="Proteomes" id="UP001652741">
    <property type="component" value="Chromosome ssa09"/>
</dbReference>
<dbReference type="InterPro" id="IPR042972">
    <property type="entry name" value="INSM1/2"/>
</dbReference>
<feature type="region of interest" description="Disordered" evidence="10">
    <location>
        <begin position="293"/>
        <end position="315"/>
    </location>
</feature>
<dbReference type="PROSITE" id="PS00028">
    <property type="entry name" value="ZINC_FINGER_C2H2_1"/>
    <property type="match status" value="4"/>
</dbReference>
<keyword evidence="12" id="KW-1185">Reference proteome</keyword>
<evidence type="ECO:0000256" key="1">
    <source>
        <dbReference type="ARBA" id="ARBA00004123"/>
    </source>
</evidence>
<evidence type="ECO:0000256" key="3">
    <source>
        <dbReference type="ARBA" id="ARBA00022737"/>
    </source>
</evidence>
<feature type="domain" description="C2H2-type" evidence="11">
    <location>
        <begin position="421"/>
        <end position="448"/>
    </location>
</feature>
<keyword evidence="2" id="KW-0479">Metal-binding</keyword>
<keyword evidence="3" id="KW-0677">Repeat</keyword>
<feature type="compositionally biased region" description="Basic and acidic residues" evidence="10">
    <location>
        <begin position="353"/>
        <end position="364"/>
    </location>
</feature>
<evidence type="ECO:0000313" key="12">
    <source>
        <dbReference type="Proteomes" id="UP001652741"/>
    </source>
</evidence>
<evidence type="ECO:0000256" key="7">
    <source>
        <dbReference type="ARBA" id="ARBA00023163"/>
    </source>
</evidence>
<sequence>MPRGFLVKRSKRGSAASYRTRNDDNLMPKADLPVNAPERPTGVPIACPIVPLSEDGTFEEPWTCAPAEADQAQLPESADNVEIREDFGKYPPHHPRTEPDHDGSPGRADLSYSPIKPVGAVVEKSSLDRCMSSPTVTEPYAMSTPVSSIQRLLLNHAPVGHSDMKFDPPVHLYQSFHHAMKRTYMEQERKIKPAAKKPKVIRKLSFEDEISTSPVLGLRIKKETPEFKAATASSANKKPLGEFICQLCKEEYNDPFSLAQHKCSRIVRVEYRCPECDKVFSCPANLASHRRWHKPRPVNHREAQSAKKSQPEARLHERTFVEGKENASELRVNNQHHVSLDSSSCQRAVTVDSSHRQEQLRMRAQESPPPFDPRYRDPDKSMDLHIRAGDSPGIMHCPETTDVALPTSSFLKTSGTVEEIYECHYCSKKFRRQAYLRKHLAAHETIKASTYNQIESGQITFPCHLCGVHFPSTEIWDKHRVWHAMRDDILMNPGKIAGRPDLVRPELIRPDLTLGDQQIFTCKHCPSTFFSSPGLTRHTNKSHPTEMRQVMLLPMAVRPDC</sequence>